<comment type="similarity">
    <text evidence="3">Belongs to the methyl-accepting chemotaxis (MCP) protein family.</text>
</comment>
<dbReference type="InterPro" id="IPR004090">
    <property type="entry name" value="Chemotax_Me-accpt_rcpt"/>
</dbReference>
<dbReference type="EMBL" id="QRGA01000006">
    <property type="protein sequence ID" value="RDU98869.1"/>
    <property type="molecule type" value="Genomic_DNA"/>
</dbReference>
<dbReference type="PROSITE" id="PS50111">
    <property type="entry name" value="CHEMOTAXIS_TRANSDUC_2"/>
    <property type="match status" value="1"/>
</dbReference>
<dbReference type="GO" id="GO:0004888">
    <property type="term" value="F:transmembrane signaling receptor activity"/>
    <property type="evidence" value="ECO:0007669"/>
    <property type="project" value="InterPro"/>
</dbReference>
<keyword evidence="5" id="KW-0812">Transmembrane</keyword>
<dbReference type="PROSITE" id="PS50885">
    <property type="entry name" value="HAMP"/>
    <property type="match status" value="1"/>
</dbReference>
<proteinExistence type="inferred from homology"/>
<feature type="transmembrane region" description="Helical" evidence="5">
    <location>
        <begin position="12"/>
        <end position="37"/>
    </location>
</feature>
<evidence type="ECO:0000259" key="7">
    <source>
        <dbReference type="PROSITE" id="PS50885"/>
    </source>
</evidence>
<feature type="transmembrane region" description="Helical" evidence="5">
    <location>
        <begin position="49"/>
        <end position="77"/>
    </location>
</feature>
<dbReference type="Gene3D" id="1.10.287.950">
    <property type="entry name" value="Methyl-accepting chemotaxis protein"/>
    <property type="match status" value="1"/>
</dbReference>
<protein>
    <submittedName>
        <fullName evidence="8">Chemotaxis protein</fullName>
    </submittedName>
</protein>
<feature type="domain" description="HAMP" evidence="7">
    <location>
        <begin position="74"/>
        <end position="127"/>
    </location>
</feature>
<dbReference type="SMART" id="SM00283">
    <property type="entry name" value="MA"/>
    <property type="match status" value="1"/>
</dbReference>
<dbReference type="InterPro" id="IPR003660">
    <property type="entry name" value="HAMP_dom"/>
</dbReference>
<evidence type="ECO:0000259" key="6">
    <source>
        <dbReference type="PROSITE" id="PS50111"/>
    </source>
</evidence>
<dbReference type="PRINTS" id="PR00260">
    <property type="entry name" value="CHEMTRNSDUCR"/>
</dbReference>
<dbReference type="InterPro" id="IPR051310">
    <property type="entry name" value="MCP_chemotaxis"/>
</dbReference>
<keyword evidence="5" id="KW-1133">Transmembrane helix</keyword>
<evidence type="ECO:0000313" key="9">
    <source>
        <dbReference type="Proteomes" id="UP000256838"/>
    </source>
</evidence>
<dbReference type="FunFam" id="1.10.287.950:FF:000001">
    <property type="entry name" value="Methyl-accepting chemotaxis sensory transducer"/>
    <property type="match status" value="1"/>
</dbReference>
<keyword evidence="9" id="KW-1185">Reference proteome</keyword>
<dbReference type="PANTHER" id="PTHR43531">
    <property type="entry name" value="PROTEIN ICFG"/>
    <property type="match status" value="1"/>
</dbReference>
<keyword evidence="4" id="KW-0807">Transducer</keyword>
<comment type="subcellular location">
    <subcellularLocation>
        <location evidence="1">Membrane</location>
    </subcellularLocation>
</comment>
<dbReference type="GO" id="GO:0006935">
    <property type="term" value="P:chemotaxis"/>
    <property type="evidence" value="ECO:0007669"/>
    <property type="project" value="InterPro"/>
</dbReference>
<keyword evidence="2" id="KW-0488">Methylation</keyword>
<dbReference type="OrthoDB" id="9147953at2"/>
<dbReference type="PANTHER" id="PTHR43531:SF14">
    <property type="entry name" value="METHYL-ACCEPTING CHEMOTAXIS PROTEIN I-RELATED"/>
    <property type="match status" value="1"/>
</dbReference>
<dbReference type="AlphaFoldDB" id="A0A3D8K0V0"/>
<dbReference type="GO" id="GO:0007165">
    <property type="term" value="P:signal transduction"/>
    <property type="evidence" value="ECO:0007669"/>
    <property type="project" value="UniProtKB-KW"/>
</dbReference>
<sequence>MKRRGVVLTIRFKLAVAFGTCMTLSLLSAAAGAIHLFRADFEETASGRWLSIGAVVLALIEFAIAAWFGIHLVRLICGGLDRMGRKFEEIAKSLDLSKRSAAPRMDEFGRSAVAFDRLMQRIEHAVSEVRSCSENVTTATREIAAGNLDLSVRTEEQATSLEETAASMAQMIETVKRNADNARRARECAESATHVTDDGTDLVEAMVEAIGQISNSSARISEITGMIEGIAFQTNILALNAAVEAARAGAQGRGFAVVASEVRSLAGRSASATKEINELIASSLETIRAGSQQASRARAAMGEIRTAIGRVAGIVGEIAQASDEQSRGVEQIGQAVSQIDDVTQHNAALVEQAAAATQSLDEQAERLNGAVASFKLSSAIST</sequence>
<name>A0A3D8K0V0_9BURK</name>
<feature type="domain" description="Methyl-accepting transducer" evidence="6">
    <location>
        <begin position="132"/>
        <end position="361"/>
    </location>
</feature>
<evidence type="ECO:0000256" key="5">
    <source>
        <dbReference type="SAM" id="Phobius"/>
    </source>
</evidence>
<evidence type="ECO:0000256" key="1">
    <source>
        <dbReference type="ARBA" id="ARBA00004370"/>
    </source>
</evidence>
<gene>
    <name evidence="8" type="ORF">DWV00_11475</name>
</gene>
<dbReference type="SUPFAM" id="SSF58104">
    <property type="entry name" value="Methyl-accepting chemotaxis protein (MCP) signaling domain"/>
    <property type="match status" value="1"/>
</dbReference>
<comment type="caution">
    <text evidence="8">The sequence shown here is derived from an EMBL/GenBank/DDBJ whole genome shotgun (WGS) entry which is preliminary data.</text>
</comment>
<organism evidence="8 9">
    <name type="scientific">Trinickia dinghuensis</name>
    <dbReference type="NCBI Taxonomy" id="2291023"/>
    <lineage>
        <taxon>Bacteria</taxon>
        <taxon>Pseudomonadati</taxon>
        <taxon>Pseudomonadota</taxon>
        <taxon>Betaproteobacteria</taxon>
        <taxon>Burkholderiales</taxon>
        <taxon>Burkholderiaceae</taxon>
        <taxon>Trinickia</taxon>
    </lineage>
</organism>
<evidence type="ECO:0000313" key="8">
    <source>
        <dbReference type="EMBL" id="RDU98869.1"/>
    </source>
</evidence>
<dbReference type="Proteomes" id="UP000256838">
    <property type="component" value="Unassembled WGS sequence"/>
</dbReference>
<reference evidence="8 9" key="1">
    <citation type="submission" date="2018-08" db="EMBL/GenBank/DDBJ databases">
        <title>Paraburkholderia sp. DHOM06 isolated from forest soil.</title>
        <authorList>
            <person name="Gao Z.-H."/>
            <person name="Qiu L.-H."/>
        </authorList>
    </citation>
    <scope>NUCLEOTIDE SEQUENCE [LARGE SCALE GENOMIC DNA]</scope>
    <source>
        <strain evidence="8 9">DHOM06</strain>
    </source>
</reference>
<accession>A0A3D8K0V0</accession>
<evidence type="ECO:0000256" key="2">
    <source>
        <dbReference type="ARBA" id="ARBA00022481"/>
    </source>
</evidence>
<dbReference type="InterPro" id="IPR004089">
    <property type="entry name" value="MCPsignal_dom"/>
</dbReference>
<evidence type="ECO:0000256" key="4">
    <source>
        <dbReference type="PROSITE-ProRule" id="PRU00284"/>
    </source>
</evidence>
<dbReference type="Pfam" id="PF00015">
    <property type="entry name" value="MCPsignal"/>
    <property type="match status" value="1"/>
</dbReference>
<dbReference type="GO" id="GO:0005886">
    <property type="term" value="C:plasma membrane"/>
    <property type="evidence" value="ECO:0007669"/>
    <property type="project" value="TreeGrafter"/>
</dbReference>
<keyword evidence="5" id="KW-0472">Membrane</keyword>
<evidence type="ECO:0000256" key="3">
    <source>
        <dbReference type="ARBA" id="ARBA00029447"/>
    </source>
</evidence>